<dbReference type="Pfam" id="PF08066">
    <property type="entry name" value="PMC2NT"/>
    <property type="match status" value="1"/>
</dbReference>
<dbReference type="Pfam" id="PF01612">
    <property type="entry name" value="DNA_pol_A_exo1"/>
    <property type="match status" value="1"/>
</dbReference>
<dbReference type="SUPFAM" id="SSF47819">
    <property type="entry name" value="HRDC-like"/>
    <property type="match status" value="1"/>
</dbReference>
<dbReference type="SMART" id="SM00341">
    <property type="entry name" value="HRDC"/>
    <property type="match status" value="1"/>
</dbReference>
<dbReference type="GO" id="GO:0071044">
    <property type="term" value="P:histone mRNA catabolic process"/>
    <property type="evidence" value="ECO:0007669"/>
    <property type="project" value="TreeGrafter"/>
</dbReference>
<dbReference type="GO" id="GO:0071037">
    <property type="term" value="P:nuclear polyadenylation-dependent snRNA catabolic process"/>
    <property type="evidence" value="ECO:0007669"/>
    <property type="project" value="TreeGrafter"/>
</dbReference>
<dbReference type="InterPro" id="IPR045092">
    <property type="entry name" value="Rrp6-like"/>
</dbReference>
<evidence type="ECO:0000256" key="6">
    <source>
        <dbReference type="ARBA" id="ARBA00022839"/>
    </source>
</evidence>
<protein>
    <recommendedName>
        <fullName evidence="9">Exosome complex component 10 homolog</fullName>
    </recommendedName>
</protein>
<keyword evidence="3" id="KW-0540">Nuclease</keyword>
<dbReference type="CDD" id="cd06147">
    <property type="entry name" value="Rrp6p_like_exo"/>
    <property type="match status" value="1"/>
</dbReference>
<keyword evidence="2" id="KW-0698">rRNA processing</keyword>
<dbReference type="SMART" id="SM00474">
    <property type="entry name" value="35EXOc"/>
    <property type="match status" value="1"/>
</dbReference>
<dbReference type="InterPro" id="IPR002562">
    <property type="entry name" value="3'-5'_exonuclease_dom"/>
</dbReference>
<dbReference type="Gene3D" id="3.30.420.10">
    <property type="entry name" value="Ribonuclease H-like superfamily/Ribonuclease H"/>
    <property type="match status" value="1"/>
</dbReference>
<dbReference type="PANTHER" id="PTHR12124">
    <property type="entry name" value="POLYMYOSITIS/SCLERODERMA AUTOANTIGEN-RELATED"/>
    <property type="match status" value="1"/>
</dbReference>
<evidence type="ECO:0000313" key="13">
    <source>
        <dbReference type="Proteomes" id="UP000625711"/>
    </source>
</evidence>
<dbReference type="Pfam" id="PF00570">
    <property type="entry name" value="HRDC"/>
    <property type="match status" value="1"/>
</dbReference>
<dbReference type="GO" id="GO:0003727">
    <property type="term" value="F:single-stranded RNA binding"/>
    <property type="evidence" value="ECO:0007669"/>
    <property type="project" value="TreeGrafter"/>
</dbReference>
<evidence type="ECO:0000259" key="11">
    <source>
        <dbReference type="PROSITE" id="PS50967"/>
    </source>
</evidence>
<dbReference type="GO" id="GO:0071040">
    <property type="term" value="P:nuclear polyadenylation-dependent antisense transcript catabolic process"/>
    <property type="evidence" value="ECO:0007669"/>
    <property type="project" value="TreeGrafter"/>
</dbReference>
<dbReference type="InterPro" id="IPR012588">
    <property type="entry name" value="Exosome-assoc_fac_Rrp6_N"/>
</dbReference>
<dbReference type="InterPro" id="IPR036397">
    <property type="entry name" value="RNaseH_sf"/>
</dbReference>
<accession>A0A834IPU0</accession>
<name>A0A834IPU0_RHYFE</name>
<gene>
    <name evidence="12" type="ORF">GWI33_022431</name>
</gene>
<evidence type="ECO:0000256" key="4">
    <source>
        <dbReference type="ARBA" id="ARBA00022801"/>
    </source>
</evidence>
<evidence type="ECO:0000256" key="10">
    <source>
        <dbReference type="SAM" id="MobiDB-lite"/>
    </source>
</evidence>
<dbReference type="EMBL" id="JAACXV010000081">
    <property type="protein sequence ID" value="KAF7284180.1"/>
    <property type="molecule type" value="Genomic_DNA"/>
</dbReference>
<feature type="region of interest" description="Disordered" evidence="10">
    <location>
        <begin position="725"/>
        <end position="857"/>
    </location>
</feature>
<evidence type="ECO:0000313" key="12">
    <source>
        <dbReference type="EMBL" id="KAF7284180.1"/>
    </source>
</evidence>
<dbReference type="GO" id="GO:0000176">
    <property type="term" value="C:nuclear exosome (RNase complex)"/>
    <property type="evidence" value="ECO:0007669"/>
    <property type="project" value="InterPro"/>
</dbReference>
<evidence type="ECO:0000256" key="9">
    <source>
        <dbReference type="ARBA" id="ARBA00070365"/>
    </source>
</evidence>
<keyword evidence="7" id="KW-0539">Nucleus</keyword>
<dbReference type="PROSITE" id="PS50967">
    <property type="entry name" value="HRDC"/>
    <property type="match status" value="1"/>
</dbReference>
<evidence type="ECO:0000256" key="5">
    <source>
        <dbReference type="ARBA" id="ARBA00022835"/>
    </source>
</evidence>
<evidence type="ECO:0000256" key="1">
    <source>
        <dbReference type="ARBA" id="ARBA00004123"/>
    </source>
</evidence>
<dbReference type="SUPFAM" id="SSF53098">
    <property type="entry name" value="Ribonuclease H-like"/>
    <property type="match status" value="1"/>
</dbReference>
<comment type="caution">
    <text evidence="12">The sequence shown here is derived from an EMBL/GenBank/DDBJ whole genome shotgun (WGS) entry which is preliminary data.</text>
</comment>
<dbReference type="Gene3D" id="1.10.150.80">
    <property type="entry name" value="HRDC domain"/>
    <property type="match status" value="1"/>
</dbReference>
<comment type="subcellular location">
    <subcellularLocation>
        <location evidence="1">Nucleus</location>
    </subcellularLocation>
</comment>
<keyword evidence="6" id="KW-0269">Exonuclease</keyword>
<sequence length="906" mass="103969">MSDQVHCGSSNSTMEQSDQKTIFPGYNSLTDFTKDGYKLLMESIKQANCLPAGRDWNFYTTFDSVKSVLNTEANHIIDNINLILTRNDVGGTMRNMTLESKTERLIDANDILLERVANNIDELNGIRKVNTEPVKLQTVSAELVKVNGSWNRSNAKFSVSSSLVTSKEPLHNSETRIRLLTAENIVRPQKLFKDKIDNTNENPWQPKIKEKPNSLKPLSILLEEVEGGVEFSHPYLYELERFNPPEDQLTSISITNPKPVNETPLIEITKQEQLHDLVEDLRKENVIAVDLEHHSYRSFMGITCLMQISTKDKDYLIDALTLRSELWILNEIFTRPEIVKIFHGAQSDVLWLQRDLSLYVVNMFDTYFAAKQLGYSKLSLAYLMQKFCNFLPNKQFQLADWRIRPLPQELKDYAREDTHYLIFIYQKMRNELISKANGADNLLKAAIQNSTDLCKIRYSKPKWHEDSHLELYRRCNRMFDNRQMFALKELYKWRDYISREQDESTGYVLPNNMLLEIAQRLPREMQGIIACCNPVPPLVQANLLDLHKIILKALEKPFEQPILKEDTRARGTTKKMSKINIDSPLHCPHDLTNVEEFRDDLPTLLGNSKASLNPSFDTLIEQPRSICSVFNPIHITDDDNLNLAEKFKRFREGFKFLSPFDRYQLVKPFIKAKEKKLAEDKLKNKEDLPKPTETADVIDLKNDVSVEESIESVHQHFLLLSRSGKPEPAVNKEKLSLIEMGGSRKRKREEYNSTEKNPKSSLDTPIPNIEVPIVVGSSKRNETEVKTSGKRKWQPSPAESSGKRPKPANNKDKFKKNKKGNNGSQGTHSHNKTWTRNSDNNKNVNTNRGGGSQEPNAYDYSMVDFRQFRGGAGKVQLIRPISLKYKAKGKSNRGMKSSIIGRKGGF</sequence>
<dbReference type="FunFam" id="3.30.420.10:FF:000059">
    <property type="entry name" value="Exosome complex exonuclease Rrp6"/>
    <property type="match status" value="1"/>
</dbReference>
<reference evidence="12" key="1">
    <citation type="submission" date="2020-08" db="EMBL/GenBank/DDBJ databases">
        <title>Genome sequencing and assembly of the red palm weevil Rhynchophorus ferrugineus.</title>
        <authorList>
            <person name="Dias G.B."/>
            <person name="Bergman C.M."/>
            <person name="Manee M."/>
        </authorList>
    </citation>
    <scope>NUCLEOTIDE SEQUENCE</scope>
    <source>
        <strain evidence="12">AA-2017</strain>
        <tissue evidence="12">Whole larva</tissue>
    </source>
</reference>
<keyword evidence="4" id="KW-0378">Hydrolase</keyword>
<dbReference type="GO" id="GO:0071036">
    <property type="term" value="P:nuclear polyadenylation-dependent snoRNA catabolic process"/>
    <property type="evidence" value="ECO:0007669"/>
    <property type="project" value="TreeGrafter"/>
</dbReference>
<dbReference type="GO" id="GO:0005730">
    <property type="term" value="C:nucleolus"/>
    <property type="evidence" value="ECO:0007669"/>
    <property type="project" value="TreeGrafter"/>
</dbReference>
<keyword evidence="13" id="KW-1185">Reference proteome</keyword>
<feature type="compositionally biased region" description="Basic and acidic residues" evidence="10">
    <location>
        <begin position="748"/>
        <end position="758"/>
    </location>
</feature>
<dbReference type="InterPro" id="IPR002121">
    <property type="entry name" value="HRDC_dom"/>
</dbReference>
<evidence type="ECO:0000256" key="3">
    <source>
        <dbReference type="ARBA" id="ARBA00022722"/>
    </source>
</evidence>
<dbReference type="GO" id="GO:0071039">
    <property type="term" value="P:nuclear polyadenylation-dependent CUT catabolic process"/>
    <property type="evidence" value="ECO:0007669"/>
    <property type="project" value="TreeGrafter"/>
</dbReference>
<dbReference type="GO" id="GO:0000467">
    <property type="term" value="P:exonucleolytic trimming to generate mature 3'-end of 5.8S rRNA from tricistronic rRNA transcript (SSU-rRNA, 5.8S rRNA, LSU-rRNA)"/>
    <property type="evidence" value="ECO:0007669"/>
    <property type="project" value="InterPro"/>
</dbReference>
<organism evidence="12 13">
    <name type="scientific">Rhynchophorus ferrugineus</name>
    <name type="common">Red palm weevil</name>
    <name type="synonym">Curculio ferrugineus</name>
    <dbReference type="NCBI Taxonomy" id="354439"/>
    <lineage>
        <taxon>Eukaryota</taxon>
        <taxon>Metazoa</taxon>
        <taxon>Ecdysozoa</taxon>
        <taxon>Arthropoda</taxon>
        <taxon>Hexapoda</taxon>
        <taxon>Insecta</taxon>
        <taxon>Pterygota</taxon>
        <taxon>Neoptera</taxon>
        <taxon>Endopterygota</taxon>
        <taxon>Coleoptera</taxon>
        <taxon>Polyphaga</taxon>
        <taxon>Cucujiformia</taxon>
        <taxon>Curculionidae</taxon>
        <taxon>Dryophthorinae</taxon>
        <taxon>Rhynchophorus</taxon>
    </lineage>
</organism>
<dbReference type="InterPro" id="IPR012337">
    <property type="entry name" value="RNaseH-like_sf"/>
</dbReference>
<comment type="similarity">
    <text evidence="8">Belongs to the exosome component 10/RRP6 family.</text>
</comment>
<dbReference type="InterPro" id="IPR010997">
    <property type="entry name" value="HRDC-like_sf"/>
</dbReference>
<dbReference type="GO" id="GO:0071038">
    <property type="term" value="P:TRAMP-dependent tRNA surveillance pathway"/>
    <property type="evidence" value="ECO:0007669"/>
    <property type="project" value="TreeGrafter"/>
</dbReference>
<feature type="compositionally biased region" description="Polar residues" evidence="10">
    <location>
        <begin position="824"/>
        <end position="847"/>
    </location>
</feature>
<dbReference type="FunFam" id="1.10.150.80:FF:000001">
    <property type="entry name" value="Putative exosome component 10"/>
    <property type="match status" value="1"/>
</dbReference>
<proteinExistence type="inferred from homology"/>
<evidence type="ECO:0000256" key="8">
    <source>
        <dbReference type="ARBA" id="ARBA00043957"/>
    </source>
</evidence>
<evidence type="ECO:0000256" key="7">
    <source>
        <dbReference type="ARBA" id="ARBA00023242"/>
    </source>
</evidence>
<dbReference type="InterPro" id="IPR044876">
    <property type="entry name" value="HRDC_dom_sf"/>
</dbReference>
<evidence type="ECO:0000256" key="2">
    <source>
        <dbReference type="ARBA" id="ARBA00022552"/>
    </source>
</evidence>
<dbReference type="GO" id="GO:0071035">
    <property type="term" value="P:nuclear polyadenylation-dependent rRNA catabolic process"/>
    <property type="evidence" value="ECO:0007669"/>
    <property type="project" value="TreeGrafter"/>
</dbReference>
<feature type="domain" description="HRDC" evidence="11">
    <location>
        <begin position="480"/>
        <end position="560"/>
    </location>
</feature>
<dbReference type="OrthoDB" id="2250022at2759"/>
<dbReference type="GO" id="GO:0071051">
    <property type="term" value="P:poly(A)-dependent snoRNA 3'-end processing"/>
    <property type="evidence" value="ECO:0007669"/>
    <property type="project" value="TreeGrafter"/>
</dbReference>
<dbReference type="AlphaFoldDB" id="A0A834IPU0"/>
<dbReference type="InterPro" id="IPR049559">
    <property type="entry name" value="Rrp6p-like_exo"/>
</dbReference>
<dbReference type="GO" id="GO:0000175">
    <property type="term" value="F:3'-5'-RNA exonuclease activity"/>
    <property type="evidence" value="ECO:0007669"/>
    <property type="project" value="InterPro"/>
</dbReference>
<dbReference type="GO" id="GO:0000166">
    <property type="term" value="F:nucleotide binding"/>
    <property type="evidence" value="ECO:0007669"/>
    <property type="project" value="InterPro"/>
</dbReference>
<keyword evidence="5" id="KW-0271">Exosome</keyword>
<dbReference type="Proteomes" id="UP000625711">
    <property type="component" value="Unassembled WGS sequence"/>
</dbReference>
<dbReference type="PANTHER" id="PTHR12124:SF47">
    <property type="entry name" value="EXOSOME COMPONENT 10"/>
    <property type="match status" value="1"/>
</dbReference>